<feature type="chain" id="PRO_5035298995" evidence="11">
    <location>
        <begin position="17"/>
        <end position="127"/>
    </location>
</feature>
<dbReference type="Gene3D" id="2.60.40.10">
    <property type="entry name" value="Immunoglobulins"/>
    <property type="match status" value="1"/>
</dbReference>
<dbReference type="InterPro" id="IPR007110">
    <property type="entry name" value="Ig-like_dom"/>
</dbReference>
<protein>
    <submittedName>
        <fullName evidence="13">Antigen like protein</fullName>
    </submittedName>
</protein>
<keyword evidence="14" id="KW-1185">Reference proteome</keyword>
<comment type="subcellular location">
    <subcellularLocation>
        <location evidence="1">Cell membrane</location>
        <topology evidence="1">Single-pass type I membrane protein</topology>
    </subcellularLocation>
</comment>
<dbReference type="InterPro" id="IPR036179">
    <property type="entry name" value="Ig-like_dom_sf"/>
</dbReference>
<dbReference type="GO" id="GO:0006955">
    <property type="term" value="P:immune response"/>
    <property type="evidence" value="ECO:0007669"/>
    <property type="project" value="TreeGrafter"/>
</dbReference>
<evidence type="ECO:0000256" key="4">
    <source>
        <dbReference type="ARBA" id="ARBA00022729"/>
    </source>
</evidence>
<evidence type="ECO:0000256" key="3">
    <source>
        <dbReference type="ARBA" id="ARBA00022692"/>
    </source>
</evidence>
<keyword evidence="9" id="KW-0325">Glycoprotein</keyword>
<reference evidence="13" key="1">
    <citation type="submission" date="2020-07" db="EMBL/GenBank/DDBJ databases">
        <title>Clarias magur genome sequencing, assembly and annotation.</title>
        <authorList>
            <person name="Kushwaha B."/>
            <person name="Kumar R."/>
            <person name="Das P."/>
            <person name="Joshi C.G."/>
            <person name="Kumar D."/>
            <person name="Nagpure N.S."/>
            <person name="Pandey M."/>
            <person name="Agarwal S."/>
            <person name="Srivastava S."/>
            <person name="Singh M."/>
            <person name="Sahoo L."/>
            <person name="Jayasankar P."/>
            <person name="Meher P.K."/>
            <person name="Koringa P.G."/>
            <person name="Iquebal M.A."/>
            <person name="Das S.P."/>
            <person name="Bit A."/>
            <person name="Patnaik S."/>
            <person name="Patel N."/>
            <person name="Shah T.M."/>
            <person name="Hinsu A."/>
            <person name="Jena J.K."/>
        </authorList>
    </citation>
    <scope>NUCLEOTIDE SEQUENCE</scope>
    <source>
        <strain evidence="13">CIFAMagur01</strain>
        <tissue evidence="13">Testis</tissue>
    </source>
</reference>
<dbReference type="SMART" id="SM00409">
    <property type="entry name" value="IG"/>
    <property type="match status" value="1"/>
</dbReference>
<dbReference type="GO" id="GO:0071222">
    <property type="term" value="P:cellular response to lipopolysaccharide"/>
    <property type="evidence" value="ECO:0007669"/>
    <property type="project" value="TreeGrafter"/>
</dbReference>
<keyword evidence="6" id="KW-0472">Membrane</keyword>
<dbReference type="PANTHER" id="PTHR25466">
    <property type="entry name" value="T-LYMPHOCYTE ACTIVATION ANTIGEN"/>
    <property type="match status" value="1"/>
</dbReference>
<dbReference type="GO" id="GO:0009897">
    <property type="term" value="C:external side of plasma membrane"/>
    <property type="evidence" value="ECO:0007669"/>
    <property type="project" value="TreeGrafter"/>
</dbReference>
<keyword evidence="2" id="KW-1003">Cell membrane</keyword>
<evidence type="ECO:0000313" key="13">
    <source>
        <dbReference type="EMBL" id="KAF5896073.1"/>
    </source>
</evidence>
<dbReference type="InterPro" id="IPR003599">
    <property type="entry name" value="Ig_sub"/>
</dbReference>
<dbReference type="SMART" id="SM00406">
    <property type="entry name" value="IGv"/>
    <property type="match status" value="1"/>
</dbReference>
<proteinExistence type="predicted"/>
<feature type="signal peptide" evidence="11">
    <location>
        <begin position="1"/>
        <end position="16"/>
    </location>
</feature>
<evidence type="ECO:0000256" key="6">
    <source>
        <dbReference type="ARBA" id="ARBA00023136"/>
    </source>
</evidence>
<dbReference type="PANTHER" id="PTHR25466:SF14">
    <property type="entry name" value="BUTYROPHILIN SUBFAMILY 2 MEMBER A2-LIKE-RELATED"/>
    <property type="match status" value="1"/>
</dbReference>
<dbReference type="InterPro" id="IPR003598">
    <property type="entry name" value="Ig_sub2"/>
</dbReference>
<evidence type="ECO:0000256" key="7">
    <source>
        <dbReference type="ARBA" id="ARBA00023157"/>
    </source>
</evidence>
<keyword evidence="10" id="KW-0393">Immunoglobulin domain</keyword>
<keyword evidence="7" id="KW-1015">Disulfide bond</keyword>
<evidence type="ECO:0000256" key="1">
    <source>
        <dbReference type="ARBA" id="ARBA00004251"/>
    </source>
</evidence>
<feature type="non-terminal residue" evidence="13">
    <location>
        <position position="1"/>
    </location>
</feature>
<feature type="domain" description="Ig-like" evidence="12">
    <location>
        <begin position="12"/>
        <end position="113"/>
    </location>
</feature>
<keyword evidence="5" id="KW-1133">Transmembrane helix</keyword>
<dbReference type="InterPro" id="IPR013106">
    <property type="entry name" value="Ig_V-set"/>
</dbReference>
<dbReference type="GO" id="GO:0042130">
    <property type="term" value="P:negative regulation of T cell proliferation"/>
    <property type="evidence" value="ECO:0007669"/>
    <property type="project" value="TreeGrafter"/>
</dbReference>
<accession>A0A8J4X791</accession>
<dbReference type="GO" id="GO:0031295">
    <property type="term" value="P:T cell costimulation"/>
    <property type="evidence" value="ECO:0007669"/>
    <property type="project" value="TreeGrafter"/>
</dbReference>
<dbReference type="GO" id="GO:0042102">
    <property type="term" value="P:positive regulation of T cell proliferation"/>
    <property type="evidence" value="ECO:0007669"/>
    <property type="project" value="TreeGrafter"/>
</dbReference>
<dbReference type="Pfam" id="PF07686">
    <property type="entry name" value="V-set"/>
    <property type="match status" value="1"/>
</dbReference>
<feature type="non-terminal residue" evidence="13">
    <location>
        <position position="127"/>
    </location>
</feature>
<comment type="caution">
    <text evidence="13">The sequence shown here is derived from an EMBL/GenBank/DDBJ whole genome shotgun (WGS) entry which is preliminary data.</text>
</comment>
<dbReference type="AlphaFoldDB" id="A0A8J4X791"/>
<evidence type="ECO:0000256" key="5">
    <source>
        <dbReference type="ARBA" id="ARBA00022989"/>
    </source>
</evidence>
<evidence type="ECO:0000313" key="14">
    <source>
        <dbReference type="Proteomes" id="UP000727407"/>
    </source>
</evidence>
<dbReference type="InterPro" id="IPR013783">
    <property type="entry name" value="Ig-like_fold"/>
</dbReference>
<evidence type="ECO:0000256" key="2">
    <source>
        <dbReference type="ARBA" id="ARBA00022475"/>
    </source>
</evidence>
<organism evidence="13 14">
    <name type="scientific">Clarias magur</name>
    <name type="common">Asian catfish</name>
    <name type="synonym">Macropteronotus magur</name>
    <dbReference type="NCBI Taxonomy" id="1594786"/>
    <lineage>
        <taxon>Eukaryota</taxon>
        <taxon>Metazoa</taxon>
        <taxon>Chordata</taxon>
        <taxon>Craniata</taxon>
        <taxon>Vertebrata</taxon>
        <taxon>Euteleostomi</taxon>
        <taxon>Actinopterygii</taxon>
        <taxon>Neopterygii</taxon>
        <taxon>Teleostei</taxon>
        <taxon>Ostariophysi</taxon>
        <taxon>Siluriformes</taxon>
        <taxon>Clariidae</taxon>
        <taxon>Clarias</taxon>
    </lineage>
</organism>
<keyword evidence="4 11" id="KW-0732">Signal</keyword>
<keyword evidence="8" id="KW-0675">Receptor</keyword>
<dbReference type="PROSITE" id="PS50835">
    <property type="entry name" value="IG_LIKE"/>
    <property type="match status" value="1"/>
</dbReference>
<gene>
    <name evidence="13" type="ORF">DAT39_014218</name>
</gene>
<name>A0A8J4X791_CLAMG</name>
<dbReference type="GO" id="GO:0007166">
    <property type="term" value="P:cell surface receptor signaling pathway"/>
    <property type="evidence" value="ECO:0007669"/>
    <property type="project" value="TreeGrafter"/>
</dbReference>
<evidence type="ECO:0000256" key="10">
    <source>
        <dbReference type="ARBA" id="ARBA00023319"/>
    </source>
</evidence>
<dbReference type="EMBL" id="QNUK01000293">
    <property type="protein sequence ID" value="KAF5896073.1"/>
    <property type="molecule type" value="Genomic_DNA"/>
</dbReference>
<evidence type="ECO:0000256" key="11">
    <source>
        <dbReference type="SAM" id="SignalP"/>
    </source>
</evidence>
<dbReference type="SMART" id="SM00408">
    <property type="entry name" value="IGc2"/>
    <property type="match status" value="1"/>
</dbReference>
<evidence type="ECO:0000256" key="8">
    <source>
        <dbReference type="ARBA" id="ARBA00023170"/>
    </source>
</evidence>
<dbReference type="SUPFAM" id="SSF48726">
    <property type="entry name" value="Immunoglobulin"/>
    <property type="match status" value="1"/>
</dbReference>
<evidence type="ECO:0000259" key="12">
    <source>
        <dbReference type="PROSITE" id="PS50835"/>
    </source>
</evidence>
<dbReference type="InterPro" id="IPR051713">
    <property type="entry name" value="T-cell_Activation_Regulation"/>
</dbReference>
<dbReference type="OrthoDB" id="9898017at2759"/>
<keyword evidence="3" id="KW-0812">Transmembrane</keyword>
<sequence>IYSLCALMLVINEVSSQSVTVEAALGDSVILPCSSSRHEKDVFWRYRGTKVVYDIIDGKENFHDQDGEYRYRVKGFPSEFTKGNYSIRLSDVKLNDTGTYSCKIPDFRTVRVEVKVNENSGIMRKAG</sequence>
<evidence type="ECO:0000256" key="9">
    <source>
        <dbReference type="ARBA" id="ARBA00023180"/>
    </source>
</evidence>
<dbReference type="Proteomes" id="UP000727407">
    <property type="component" value="Unassembled WGS sequence"/>
</dbReference>